<sequence>MEARNKRKPPAGYAKTSSETKCSRCSTDQSTRSHLNAIGTGPRSADPTDSQFAAPNPIALNLSRGLPGFQQGRNHSSSIASKFDPDLAQFAATGAENWEASEDTHTLQSNHRQVLSPNEANLSWTPAKRPTLRKQESPSRPYTRQERSGIKPRQRLGLRPPDGRRLDPATDLAAAASSS</sequence>
<dbReference type="RefSeq" id="XP_023156687.1">
    <property type="nucleotide sequence ID" value="XM_023300919.2"/>
</dbReference>
<feature type="region of interest" description="Disordered" evidence="1">
    <location>
        <begin position="1"/>
        <end position="81"/>
    </location>
</feature>
<dbReference type="AlphaFoldDB" id="C0PFQ8"/>
<accession>C0PFQ8</accession>
<feature type="compositionally biased region" description="Polar residues" evidence="1">
    <location>
        <begin position="71"/>
        <end position="80"/>
    </location>
</feature>
<reference evidence="2" key="2">
    <citation type="submission" date="2012-06" db="EMBL/GenBank/DDBJ databases">
        <authorList>
            <person name="Yu Y."/>
            <person name="Currie J."/>
            <person name="Lomeli R."/>
            <person name="Angelova A."/>
            <person name="Collura K."/>
            <person name="Wissotski M."/>
            <person name="Campos D."/>
            <person name="Kudrna D."/>
            <person name="Golser W."/>
            <person name="Ashely E."/>
            <person name="Descour A."/>
            <person name="Fernandes J."/>
            <person name="Soderlund C."/>
            <person name="Walbot V."/>
        </authorList>
    </citation>
    <scope>NUCLEOTIDE SEQUENCE</scope>
    <source>
        <strain evidence="2">B73</strain>
    </source>
</reference>
<evidence type="ECO:0000256" key="1">
    <source>
        <dbReference type="SAM" id="MobiDB-lite"/>
    </source>
</evidence>
<organism evidence="2">
    <name type="scientific">Zea mays</name>
    <name type="common">Maize</name>
    <dbReference type="NCBI Taxonomy" id="4577"/>
    <lineage>
        <taxon>Eukaryota</taxon>
        <taxon>Viridiplantae</taxon>
        <taxon>Streptophyta</taxon>
        <taxon>Embryophyta</taxon>
        <taxon>Tracheophyta</taxon>
        <taxon>Spermatophyta</taxon>
        <taxon>Magnoliopsida</taxon>
        <taxon>Liliopsida</taxon>
        <taxon>Poales</taxon>
        <taxon>Poaceae</taxon>
        <taxon>PACMAD clade</taxon>
        <taxon>Panicoideae</taxon>
        <taxon>Andropogonodae</taxon>
        <taxon>Andropogoneae</taxon>
        <taxon>Tripsacinae</taxon>
        <taxon>Zea</taxon>
    </lineage>
</organism>
<dbReference type="KEGG" id="zma:111589981"/>
<dbReference type="EMBL" id="BT067127">
    <property type="protein sequence ID" value="ACN34024.1"/>
    <property type="molecule type" value="mRNA"/>
</dbReference>
<evidence type="ECO:0000313" key="2">
    <source>
        <dbReference type="EMBL" id="ACN34024.1"/>
    </source>
</evidence>
<feature type="compositionally biased region" description="Basic and acidic residues" evidence="1">
    <location>
        <begin position="133"/>
        <end position="149"/>
    </location>
</feature>
<feature type="compositionally biased region" description="Polar residues" evidence="1">
    <location>
        <begin position="15"/>
        <end position="34"/>
    </location>
</feature>
<name>C0PFQ8_MAIZE</name>
<protein>
    <submittedName>
        <fullName evidence="2">Uncharacterized protein</fullName>
    </submittedName>
</protein>
<proteinExistence type="evidence at transcript level"/>
<reference evidence="2" key="1">
    <citation type="journal article" date="2009" name="PLoS Genet.">
        <title>Sequencing, mapping, and analysis of 27,455 maize full-length cDNAs.</title>
        <authorList>
            <person name="Soderlund C."/>
            <person name="Descour A."/>
            <person name="Kudrna D."/>
            <person name="Bomhoff M."/>
            <person name="Boyd L."/>
            <person name="Currie J."/>
            <person name="Angelova A."/>
            <person name="Collura K."/>
            <person name="Wissotski M."/>
            <person name="Ashley E."/>
            <person name="Morrow D."/>
            <person name="Fernandes J."/>
            <person name="Walbot V."/>
            <person name="Yu Y."/>
        </authorList>
    </citation>
    <scope>NUCLEOTIDE SEQUENCE</scope>
    <source>
        <strain evidence="2">B73</strain>
    </source>
</reference>
<feature type="compositionally biased region" description="Polar residues" evidence="1">
    <location>
        <begin position="106"/>
        <end position="124"/>
    </location>
</feature>
<dbReference type="GeneID" id="111589981"/>
<feature type="region of interest" description="Disordered" evidence="1">
    <location>
        <begin position="94"/>
        <end position="179"/>
    </location>
</feature>